<evidence type="ECO:0000256" key="3">
    <source>
        <dbReference type="PROSITE-ProRule" id="PRU00169"/>
    </source>
</evidence>
<dbReference type="Proteomes" id="UP000321323">
    <property type="component" value="Chromosome"/>
</dbReference>
<evidence type="ECO:0000256" key="2">
    <source>
        <dbReference type="ARBA" id="ARBA00023125"/>
    </source>
</evidence>
<dbReference type="InterPro" id="IPR016032">
    <property type="entry name" value="Sig_transdc_resp-reg_C-effctor"/>
</dbReference>
<evidence type="ECO:0000259" key="4">
    <source>
        <dbReference type="PROSITE" id="PS50043"/>
    </source>
</evidence>
<dbReference type="PROSITE" id="PS50043">
    <property type="entry name" value="HTH_LUXR_2"/>
    <property type="match status" value="1"/>
</dbReference>
<dbReference type="PROSITE" id="PS50110">
    <property type="entry name" value="RESPONSE_REGULATORY"/>
    <property type="match status" value="1"/>
</dbReference>
<evidence type="ECO:0000313" key="7">
    <source>
        <dbReference type="Proteomes" id="UP000321323"/>
    </source>
</evidence>
<dbReference type="SUPFAM" id="SSF52172">
    <property type="entry name" value="CheY-like"/>
    <property type="match status" value="1"/>
</dbReference>
<dbReference type="SMART" id="SM00421">
    <property type="entry name" value="HTH_LUXR"/>
    <property type="match status" value="1"/>
</dbReference>
<dbReference type="CDD" id="cd17535">
    <property type="entry name" value="REC_NarL-like"/>
    <property type="match status" value="1"/>
</dbReference>
<evidence type="ECO:0000313" key="6">
    <source>
        <dbReference type="EMBL" id="WUR11814.1"/>
    </source>
</evidence>
<dbReference type="PRINTS" id="PR00038">
    <property type="entry name" value="HTHLUXR"/>
</dbReference>
<gene>
    <name evidence="6" type="ORF">E7V67_019200</name>
</gene>
<keyword evidence="2" id="KW-0238">DNA-binding</keyword>
<dbReference type="Pfam" id="PF00072">
    <property type="entry name" value="Response_reg"/>
    <property type="match status" value="1"/>
</dbReference>
<evidence type="ECO:0000259" key="5">
    <source>
        <dbReference type="PROSITE" id="PS50110"/>
    </source>
</evidence>
<sequence length="236" mass="24427">MQILLVDDHDLFREGLKLMLDNLGPEVRFAEAGTVAEALALLRQQAPDLVLADLYMPDADGLDVLTSLREVAGPVPVVVLSSEDDPRAVRSAIGLGARGYVPKSSTGQVLLAAVGLVLAGGTYLPPNVLHENGVPGGWARPLRGGASTAPRLVPAPAPADGLSSRQREVLLKVVQGKANKVIARELQLSEGTVKAHLSAAFRALGVRNRTQAVSVVAKVGLTSAEGGSASVDPAFG</sequence>
<dbReference type="CDD" id="cd06170">
    <property type="entry name" value="LuxR_C_like"/>
    <property type="match status" value="1"/>
</dbReference>
<organism evidence="6 7">
    <name type="scientific">[Empedobacter] haloabium</name>
    <dbReference type="NCBI Taxonomy" id="592317"/>
    <lineage>
        <taxon>Bacteria</taxon>
        <taxon>Pseudomonadati</taxon>
        <taxon>Pseudomonadota</taxon>
        <taxon>Betaproteobacteria</taxon>
        <taxon>Burkholderiales</taxon>
        <taxon>Oxalobacteraceae</taxon>
        <taxon>Telluria group</taxon>
        <taxon>Telluria group incertae sedis</taxon>
    </lineage>
</organism>
<feature type="domain" description="HTH luxR-type" evidence="4">
    <location>
        <begin position="155"/>
        <end position="220"/>
    </location>
</feature>
<proteinExistence type="predicted"/>
<dbReference type="EMBL" id="CP136508">
    <property type="protein sequence ID" value="WUR11814.1"/>
    <property type="molecule type" value="Genomic_DNA"/>
</dbReference>
<dbReference type="InterPro" id="IPR039420">
    <property type="entry name" value="WalR-like"/>
</dbReference>
<feature type="domain" description="Response regulatory" evidence="5">
    <location>
        <begin position="2"/>
        <end position="118"/>
    </location>
</feature>
<name>A0ABZ1UGH6_9BURK</name>
<keyword evidence="1 3" id="KW-0597">Phosphoprotein</keyword>
<dbReference type="SMART" id="SM00448">
    <property type="entry name" value="REC"/>
    <property type="match status" value="1"/>
</dbReference>
<dbReference type="InterPro" id="IPR058245">
    <property type="entry name" value="NreC/VraR/RcsB-like_REC"/>
</dbReference>
<dbReference type="InterPro" id="IPR001789">
    <property type="entry name" value="Sig_transdc_resp-reg_receiver"/>
</dbReference>
<dbReference type="Gene3D" id="3.40.50.2300">
    <property type="match status" value="1"/>
</dbReference>
<keyword evidence="7" id="KW-1185">Reference proteome</keyword>
<feature type="modified residue" description="4-aspartylphosphate" evidence="3">
    <location>
        <position position="53"/>
    </location>
</feature>
<dbReference type="PANTHER" id="PTHR43214">
    <property type="entry name" value="TWO-COMPONENT RESPONSE REGULATOR"/>
    <property type="match status" value="1"/>
</dbReference>
<reference evidence="6 7" key="1">
    <citation type="journal article" date="2019" name="Int. J. Syst. Evol. Microbiol.">
        <title>The Draft Whole-Genome Sequence of the Antibiotic Producer Empedobacter haloabium ATCC 31962 Provides Indications for Its Taxonomic Reclassification.</title>
        <authorList>
            <person name="Miess H."/>
            <person name="Arlt P."/>
            <person name="Apel A.K."/>
            <person name="Weber T."/>
            <person name="Nieselt K."/>
            <person name="Hanssen F."/>
            <person name="Czemmel S."/>
            <person name="Nahnsen S."/>
            <person name="Gross H."/>
        </authorList>
    </citation>
    <scope>NUCLEOTIDE SEQUENCE [LARGE SCALE GENOMIC DNA]</scope>
    <source>
        <strain evidence="6 7">ATCC 31962</strain>
    </source>
</reference>
<protein>
    <submittedName>
        <fullName evidence="6">Response regulator transcription factor</fullName>
    </submittedName>
</protein>
<dbReference type="InterPro" id="IPR000792">
    <property type="entry name" value="Tscrpt_reg_LuxR_C"/>
</dbReference>
<dbReference type="SUPFAM" id="SSF46894">
    <property type="entry name" value="C-terminal effector domain of the bipartite response regulators"/>
    <property type="match status" value="1"/>
</dbReference>
<accession>A0ABZ1UGH6</accession>
<dbReference type="Pfam" id="PF00196">
    <property type="entry name" value="GerE"/>
    <property type="match status" value="1"/>
</dbReference>
<evidence type="ECO:0000256" key="1">
    <source>
        <dbReference type="ARBA" id="ARBA00022553"/>
    </source>
</evidence>
<dbReference type="InterPro" id="IPR011006">
    <property type="entry name" value="CheY-like_superfamily"/>
</dbReference>